<dbReference type="InterPro" id="IPR009057">
    <property type="entry name" value="Homeodomain-like_sf"/>
</dbReference>
<keyword evidence="3" id="KW-0804">Transcription</keyword>
<evidence type="ECO:0000256" key="3">
    <source>
        <dbReference type="ARBA" id="ARBA00023163"/>
    </source>
</evidence>
<protein>
    <submittedName>
        <fullName evidence="6">TetR/AcrR family transcriptional regulator</fullName>
    </submittedName>
</protein>
<sequence length="184" mass="20118">MSDPTATRSRILDTAAALFYERGVHAVGVQEIVRRANASKLSLYRYFPSKEDLVREMLAEHSDRIHAWLRRKTADAPPGPQRVLSVFDLLIGWFAEPGYGGCTVLNTVSDTRMDPEITAIARRHLTRYRALLEERLREIGAGDPEGLARQLLLLIEGASVVTSIEGSPGPGADARAAAARLIGA</sequence>
<evidence type="ECO:0000313" key="6">
    <source>
        <dbReference type="EMBL" id="TVT26148.1"/>
    </source>
</evidence>
<gene>
    <name evidence="6" type="ORF">FNH05_31875</name>
</gene>
<comment type="caution">
    <text evidence="6">The sequence shown here is derived from an EMBL/GenBank/DDBJ whole genome shotgun (WGS) entry which is preliminary data.</text>
</comment>
<reference evidence="6 7" key="1">
    <citation type="submission" date="2019-07" db="EMBL/GenBank/DDBJ databases">
        <authorList>
            <person name="Duangmal K."/>
            <person name="Teo W.F.A."/>
        </authorList>
    </citation>
    <scope>NUCLEOTIDE SEQUENCE [LARGE SCALE GENOMIC DNA]</scope>
    <source>
        <strain evidence="6 7">TBRC 6029</strain>
    </source>
</reference>
<dbReference type="InterPro" id="IPR001647">
    <property type="entry name" value="HTH_TetR"/>
</dbReference>
<feature type="domain" description="HTH tetR-type" evidence="5">
    <location>
        <begin position="5"/>
        <end position="65"/>
    </location>
</feature>
<dbReference type="Proteomes" id="UP000320011">
    <property type="component" value="Unassembled WGS sequence"/>
</dbReference>
<proteinExistence type="predicted"/>
<dbReference type="PRINTS" id="PR00455">
    <property type="entry name" value="HTHTETR"/>
</dbReference>
<name>A0A558APG6_9PSEU</name>
<dbReference type="SUPFAM" id="SSF46689">
    <property type="entry name" value="Homeodomain-like"/>
    <property type="match status" value="1"/>
</dbReference>
<dbReference type="Gene3D" id="1.10.357.10">
    <property type="entry name" value="Tetracycline Repressor, domain 2"/>
    <property type="match status" value="1"/>
</dbReference>
<dbReference type="AlphaFoldDB" id="A0A558APG6"/>
<dbReference type="EMBL" id="VJWX01000510">
    <property type="protein sequence ID" value="TVT26148.1"/>
    <property type="molecule type" value="Genomic_DNA"/>
</dbReference>
<evidence type="ECO:0000256" key="4">
    <source>
        <dbReference type="PROSITE-ProRule" id="PRU00335"/>
    </source>
</evidence>
<dbReference type="PANTHER" id="PTHR47506:SF1">
    <property type="entry name" value="HTH-TYPE TRANSCRIPTIONAL REGULATOR YJDC"/>
    <property type="match status" value="1"/>
</dbReference>
<dbReference type="GO" id="GO:0003677">
    <property type="term" value="F:DNA binding"/>
    <property type="evidence" value="ECO:0007669"/>
    <property type="project" value="UniProtKB-UniRule"/>
</dbReference>
<reference evidence="6 7" key="2">
    <citation type="submission" date="2019-08" db="EMBL/GenBank/DDBJ databases">
        <title>Amycolatopsis acidicola sp. nov., isolated from peat swamp forest soil.</title>
        <authorList>
            <person name="Srisuk N."/>
        </authorList>
    </citation>
    <scope>NUCLEOTIDE SEQUENCE [LARGE SCALE GENOMIC DNA]</scope>
    <source>
        <strain evidence="6 7">TBRC 6029</strain>
    </source>
</reference>
<dbReference type="Pfam" id="PF00440">
    <property type="entry name" value="TetR_N"/>
    <property type="match status" value="1"/>
</dbReference>
<dbReference type="InterPro" id="IPR036271">
    <property type="entry name" value="Tet_transcr_reg_TetR-rel_C_sf"/>
</dbReference>
<keyword evidence="7" id="KW-1185">Reference proteome</keyword>
<accession>A0A558APG6</accession>
<evidence type="ECO:0000259" key="5">
    <source>
        <dbReference type="PROSITE" id="PS50977"/>
    </source>
</evidence>
<evidence type="ECO:0000256" key="2">
    <source>
        <dbReference type="ARBA" id="ARBA00023125"/>
    </source>
</evidence>
<keyword evidence="1" id="KW-0805">Transcription regulation</keyword>
<dbReference type="Pfam" id="PF17940">
    <property type="entry name" value="TetR_C_31"/>
    <property type="match status" value="1"/>
</dbReference>
<evidence type="ECO:0000313" key="7">
    <source>
        <dbReference type="Proteomes" id="UP000320011"/>
    </source>
</evidence>
<dbReference type="SUPFAM" id="SSF48498">
    <property type="entry name" value="Tetracyclin repressor-like, C-terminal domain"/>
    <property type="match status" value="1"/>
</dbReference>
<organism evidence="6 7">
    <name type="scientific">Amycolatopsis rhizosphaerae</name>
    <dbReference type="NCBI Taxonomy" id="2053003"/>
    <lineage>
        <taxon>Bacteria</taxon>
        <taxon>Bacillati</taxon>
        <taxon>Actinomycetota</taxon>
        <taxon>Actinomycetes</taxon>
        <taxon>Pseudonocardiales</taxon>
        <taxon>Pseudonocardiaceae</taxon>
        <taxon>Amycolatopsis</taxon>
    </lineage>
</organism>
<evidence type="ECO:0000256" key="1">
    <source>
        <dbReference type="ARBA" id="ARBA00023015"/>
    </source>
</evidence>
<dbReference type="PANTHER" id="PTHR47506">
    <property type="entry name" value="TRANSCRIPTIONAL REGULATORY PROTEIN"/>
    <property type="match status" value="1"/>
</dbReference>
<dbReference type="RefSeq" id="WP_144592557.1">
    <property type="nucleotide sequence ID" value="NZ_VJWX01000510.1"/>
</dbReference>
<dbReference type="PROSITE" id="PS50977">
    <property type="entry name" value="HTH_TETR_2"/>
    <property type="match status" value="1"/>
</dbReference>
<keyword evidence="2 4" id="KW-0238">DNA-binding</keyword>
<dbReference type="InterPro" id="IPR041583">
    <property type="entry name" value="TetR_C_31"/>
</dbReference>
<dbReference type="OrthoDB" id="4214267at2"/>
<feature type="DNA-binding region" description="H-T-H motif" evidence="4">
    <location>
        <begin position="28"/>
        <end position="47"/>
    </location>
</feature>